<evidence type="ECO:0000256" key="1">
    <source>
        <dbReference type="ARBA" id="ARBA00022603"/>
    </source>
</evidence>
<feature type="compositionally biased region" description="Gly residues" evidence="5">
    <location>
        <begin position="209"/>
        <end position="218"/>
    </location>
</feature>
<dbReference type="RefSeq" id="WP_184698596.1">
    <property type="nucleotide sequence ID" value="NZ_BAABEG010000001.1"/>
</dbReference>
<keyword evidence="2 6" id="KW-0808">Transferase</keyword>
<dbReference type="GO" id="GO:0009307">
    <property type="term" value="P:DNA restriction-modification system"/>
    <property type="evidence" value="ECO:0007669"/>
    <property type="project" value="UniProtKB-KW"/>
</dbReference>
<evidence type="ECO:0000256" key="2">
    <source>
        <dbReference type="ARBA" id="ARBA00022679"/>
    </source>
</evidence>
<evidence type="ECO:0000256" key="3">
    <source>
        <dbReference type="ARBA" id="ARBA00022747"/>
    </source>
</evidence>
<dbReference type="EC" id="2.1.1.37" evidence="6"/>
<keyword evidence="1 6" id="KW-0489">Methyltransferase</keyword>
<dbReference type="InterPro" id="IPR029063">
    <property type="entry name" value="SAM-dependent_MTases_sf"/>
</dbReference>
<name>A0A7X0F5H6_9HYPH</name>
<dbReference type="Pfam" id="PF00145">
    <property type="entry name" value="DNA_methylase"/>
    <property type="match status" value="1"/>
</dbReference>
<dbReference type="Proteomes" id="UP000536262">
    <property type="component" value="Unassembled WGS sequence"/>
</dbReference>
<sequence length="386" mass="41299">MTALYNEIDPAAAHILRRMIDDGVIAPGVVDTRSIKELTPDDLAKFTQVHLFAGGGLWSVAARLAGWPDWAPIWTASCPCQPFSAAGKGEGTDDPRHLWPDVHRLARAARPPVIMGEQVAGAAGYGWFDGVRADLARENYASRSVDFPACSVDAPHQRNRQYWSAINVVDAESFGWGEGWPEHEFRSWRPASAGADASGVTLGDAFGSGLEGQRGHGNGSRRPEQGRPVAEADGAGTAINVADSTGSGRLSTSFAGIRGEAQGEWPRHGELERLSGGDGISLHADANRGGRAGWKEGEVGSAFRRTASQRSLLRNGTYWSDADWIVCHDDKARRAQSGIRFLVDGLPGRVDLWRVGGNAIVPEAAAEVIAAFIDVYGLPSIRRATS</sequence>
<feature type="compositionally biased region" description="Basic and acidic residues" evidence="5">
    <location>
        <begin position="265"/>
        <end position="275"/>
    </location>
</feature>
<dbReference type="GO" id="GO:0032259">
    <property type="term" value="P:methylation"/>
    <property type="evidence" value="ECO:0007669"/>
    <property type="project" value="UniProtKB-KW"/>
</dbReference>
<proteinExistence type="predicted"/>
<evidence type="ECO:0000313" key="6">
    <source>
        <dbReference type="EMBL" id="MBB6353508.1"/>
    </source>
</evidence>
<dbReference type="GO" id="GO:0003886">
    <property type="term" value="F:DNA (cytosine-5-)-methyltransferase activity"/>
    <property type="evidence" value="ECO:0007669"/>
    <property type="project" value="UniProtKB-EC"/>
</dbReference>
<dbReference type="SUPFAM" id="SSF53335">
    <property type="entry name" value="S-adenosyl-L-methionine-dependent methyltransferases"/>
    <property type="match status" value="1"/>
</dbReference>
<feature type="compositionally biased region" description="Basic and acidic residues" evidence="5">
    <location>
        <begin position="285"/>
        <end position="294"/>
    </location>
</feature>
<comment type="catalytic activity">
    <reaction evidence="4">
        <text>a 2'-deoxycytidine in DNA + S-adenosyl-L-methionine = a 5-methyl-2'-deoxycytidine in DNA + S-adenosyl-L-homocysteine + H(+)</text>
        <dbReference type="Rhea" id="RHEA:13681"/>
        <dbReference type="Rhea" id="RHEA-COMP:11369"/>
        <dbReference type="Rhea" id="RHEA-COMP:11370"/>
        <dbReference type="ChEBI" id="CHEBI:15378"/>
        <dbReference type="ChEBI" id="CHEBI:57856"/>
        <dbReference type="ChEBI" id="CHEBI:59789"/>
        <dbReference type="ChEBI" id="CHEBI:85452"/>
        <dbReference type="ChEBI" id="CHEBI:85454"/>
        <dbReference type="EC" id="2.1.1.37"/>
    </reaction>
</comment>
<evidence type="ECO:0000256" key="5">
    <source>
        <dbReference type="SAM" id="MobiDB-lite"/>
    </source>
</evidence>
<evidence type="ECO:0000256" key="4">
    <source>
        <dbReference type="ARBA" id="ARBA00047422"/>
    </source>
</evidence>
<keyword evidence="7" id="KW-1185">Reference proteome</keyword>
<dbReference type="Gene3D" id="3.40.50.150">
    <property type="entry name" value="Vaccinia Virus protein VP39"/>
    <property type="match status" value="1"/>
</dbReference>
<dbReference type="EMBL" id="JACHOU010000002">
    <property type="protein sequence ID" value="MBB6353508.1"/>
    <property type="molecule type" value="Genomic_DNA"/>
</dbReference>
<dbReference type="AlphaFoldDB" id="A0A7X0F5H6"/>
<dbReference type="InterPro" id="IPR001525">
    <property type="entry name" value="C5_MeTfrase"/>
</dbReference>
<reference evidence="6 7" key="1">
    <citation type="submission" date="2020-08" db="EMBL/GenBank/DDBJ databases">
        <title>Genomic Encyclopedia of Type Strains, Phase IV (KMG-IV): sequencing the most valuable type-strain genomes for metagenomic binning, comparative biology and taxonomic classification.</title>
        <authorList>
            <person name="Goeker M."/>
        </authorList>
    </citation>
    <scope>NUCLEOTIDE SEQUENCE [LARGE SCALE GENOMIC DNA]</scope>
    <source>
        <strain evidence="6 7">DSM 7051</strain>
    </source>
</reference>
<keyword evidence="3" id="KW-0680">Restriction system</keyword>
<evidence type="ECO:0000313" key="7">
    <source>
        <dbReference type="Proteomes" id="UP000536262"/>
    </source>
</evidence>
<comment type="caution">
    <text evidence="6">The sequence shown here is derived from an EMBL/GenBank/DDBJ whole genome shotgun (WGS) entry which is preliminary data.</text>
</comment>
<gene>
    <name evidence="6" type="ORF">GGR00_001276</name>
</gene>
<protein>
    <submittedName>
        <fullName evidence="6">DNA (Cytosine-5)-methyltransferase 1</fullName>
        <ecNumber evidence="6">2.1.1.37</ecNumber>
    </submittedName>
</protein>
<organism evidence="6 7">
    <name type="scientific">Aminobacter aganoensis</name>
    <dbReference type="NCBI Taxonomy" id="83264"/>
    <lineage>
        <taxon>Bacteria</taxon>
        <taxon>Pseudomonadati</taxon>
        <taxon>Pseudomonadota</taxon>
        <taxon>Alphaproteobacteria</taxon>
        <taxon>Hyphomicrobiales</taxon>
        <taxon>Phyllobacteriaceae</taxon>
        <taxon>Aminobacter</taxon>
    </lineage>
</organism>
<feature type="region of interest" description="Disordered" evidence="5">
    <location>
        <begin position="259"/>
        <end position="294"/>
    </location>
</feature>
<accession>A0A7X0F5H6</accession>
<feature type="region of interest" description="Disordered" evidence="5">
    <location>
        <begin position="204"/>
        <end position="230"/>
    </location>
</feature>